<dbReference type="PANTHER" id="PTHR47053">
    <property type="entry name" value="MUREIN DD-ENDOPEPTIDASE MEPH-RELATED"/>
    <property type="match status" value="1"/>
</dbReference>
<dbReference type="Proteomes" id="UP000574276">
    <property type="component" value="Unassembled WGS sequence"/>
</dbReference>
<reference evidence="7 8" key="1">
    <citation type="submission" date="2020-07" db="EMBL/GenBank/DDBJ databases">
        <title>Characterization and genome sequencing of isolate MD1, a novel member within the family Lachnospiraceae.</title>
        <authorList>
            <person name="Rettenmaier R."/>
            <person name="Di Bello L."/>
            <person name="Zinser C."/>
            <person name="Scheitz K."/>
            <person name="Liebl W."/>
            <person name="Zverlov V."/>
        </authorList>
    </citation>
    <scope>NUCLEOTIDE SEQUENCE [LARGE SCALE GENOMIC DNA]</scope>
    <source>
        <strain evidence="7 8">MD1</strain>
    </source>
</reference>
<evidence type="ECO:0000313" key="8">
    <source>
        <dbReference type="Proteomes" id="UP000574276"/>
    </source>
</evidence>
<accession>A0A839JYN8</accession>
<dbReference type="EMBL" id="JACEGA010000001">
    <property type="protein sequence ID" value="MBB2182102.1"/>
    <property type="molecule type" value="Genomic_DNA"/>
</dbReference>
<dbReference type="InterPro" id="IPR000064">
    <property type="entry name" value="NLP_P60_dom"/>
</dbReference>
<dbReference type="InterPro" id="IPR051202">
    <property type="entry name" value="Peptidase_C40"/>
</dbReference>
<dbReference type="AlphaFoldDB" id="A0A839JYN8"/>
<protein>
    <submittedName>
        <fullName evidence="7">C40 family peptidase</fullName>
    </submittedName>
</protein>
<dbReference type="RefSeq" id="WP_228351832.1">
    <property type="nucleotide sequence ID" value="NZ_JACEGA010000001.1"/>
</dbReference>
<dbReference type="Pfam" id="PF00877">
    <property type="entry name" value="NLPC_P60"/>
    <property type="match status" value="1"/>
</dbReference>
<gene>
    <name evidence="7" type="ORF">H0486_04340</name>
</gene>
<keyword evidence="2" id="KW-0645">Protease</keyword>
<feature type="compositionally biased region" description="Basic and acidic residues" evidence="5">
    <location>
        <begin position="13"/>
        <end position="23"/>
    </location>
</feature>
<feature type="compositionally biased region" description="Polar residues" evidence="5">
    <location>
        <begin position="1"/>
        <end position="12"/>
    </location>
</feature>
<dbReference type="Gene3D" id="3.90.1720.10">
    <property type="entry name" value="endopeptidase domain like (from Nostoc punctiforme)"/>
    <property type="match status" value="1"/>
</dbReference>
<evidence type="ECO:0000256" key="5">
    <source>
        <dbReference type="SAM" id="MobiDB-lite"/>
    </source>
</evidence>
<comment type="similarity">
    <text evidence="1">Belongs to the peptidase C40 family.</text>
</comment>
<dbReference type="PANTHER" id="PTHR47053:SF1">
    <property type="entry name" value="MUREIN DD-ENDOPEPTIDASE MEPH-RELATED"/>
    <property type="match status" value="1"/>
</dbReference>
<evidence type="ECO:0000256" key="1">
    <source>
        <dbReference type="ARBA" id="ARBA00007074"/>
    </source>
</evidence>
<feature type="domain" description="NlpC/P60" evidence="6">
    <location>
        <begin position="26"/>
        <end position="145"/>
    </location>
</feature>
<evidence type="ECO:0000256" key="4">
    <source>
        <dbReference type="ARBA" id="ARBA00022807"/>
    </source>
</evidence>
<dbReference type="SUPFAM" id="SSF54001">
    <property type="entry name" value="Cysteine proteinases"/>
    <property type="match status" value="1"/>
</dbReference>
<dbReference type="InterPro" id="IPR038765">
    <property type="entry name" value="Papain-like_cys_pep_sf"/>
</dbReference>
<name>A0A839JYN8_9FIRM</name>
<proteinExistence type="inferred from homology"/>
<organism evidence="7 8">
    <name type="scientific">Variimorphobacter saccharofermentans</name>
    <dbReference type="NCBI Taxonomy" id="2755051"/>
    <lineage>
        <taxon>Bacteria</taxon>
        <taxon>Bacillati</taxon>
        <taxon>Bacillota</taxon>
        <taxon>Clostridia</taxon>
        <taxon>Lachnospirales</taxon>
        <taxon>Lachnospiraceae</taxon>
        <taxon>Variimorphobacter</taxon>
    </lineage>
</organism>
<sequence>MAAKTTKSNKQKINSDKAKKSDTDSSAIRNEIVEYALKFEGNPYVWGGTSLTKGADCSGFTQSVFRDKGIMIPRNSRAQATGGKRVSIKDIKPADLIFYGRGGTINHVAIYIGNNKVISASNAKTGIRVTKYDYRKPLKAVSYID</sequence>
<feature type="region of interest" description="Disordered" evidence="5">
    <location>
        <begin position="1"/>
        <end position="23"/>
    </location>
</feature>
<keyword evidence="3" id="KW-0378">Hydrolase</keyword>
<dbReference type="PROSITE" id="PS51935">
    <property type="entry name" value="NLPC_P60"/>
    <property type="match status" value="1"/>
</dbReference>
<keyword evidence="8" id="KW-1185">Reference proteome</keyword>
<keyword evidence="4" id="KW-0788">Thiol protease</keyword>
<evidence type="ECO:0000259" key="6">
    <source>
        <dbReference type="PROSITE" id="PS51935"/>
    </source>
</evidence>
<dbReference type="GO" id="GO:0008234">
    <property type="term" value="F:cysteine-type peptidase activity"/>
    <property type="evidence" value="ECO:0007669"/>
    <property type="project" value="UniProtKB-KW"/>
</dbReference>
<dbReference type="GO" id="GO:0006508">
    <property type="term" value="P:proteolysis"/>
    <property type="evidence" value="ECO:0007669"/>
    <property type="project" value="UniProtKB-KW"/>
</dbReference>
<evidence type="ECO:0000256" key="3">
    <source>
        <dbReference type="ARBA" id="ARBA00022801"/>
    </source>
</evidence>
<evidence type="ECO:0000313" key="7">
    <source>
        <dbReference type="EMBL" id="MBB2182102.1"/>
    </source>
</evidence>
<evidence type="ECO:0000256" key="2">
    <source>
        <dbReference type="ARBA" id="ARBA00022670"/>
    </source>
</evidence>
<comment type="caution">
    <text evidence="7">The sequence shown here is derived from an EMBL/GenBank/DDBJ whole genome shotgun (WGS) entry which is preliminary data.</text>
</comment>